<dbReference type="AlphaFoldDB" id="A0A415L569"/>
<protein>
    <submittedName>
        <fullName evidence="1">Uncharacterized protein</fullName>
    </submittedName>
</protein>
<proteinExistence type="predicted"/>
<accession>A0A415L569</accession>
<evidence type="ECO:0000313" key="2">
    <source>
        <dbReference type="Proteomes" id="UP000285897"/>
    </source>
</evidence>
<name>A0A415L569_9FIRM</name>
<gene>
    <name evidence="1" type="ORF">DW021_15415</name>
</gene>
<organism evidence="1 2">
    <name type="scientific">Blautia obeum</name>
    <dbReference type="NCBI Taxonomy" id="40520"/>
    <lineage>
        <taxon>Bacteria</taxon>
        <taxon>Bacillati</taxon>
        <taxon>Bacillota</taxon>
        <taxon>Clostridia</taxon>
        <taxon>Lachnospirales</taxon>
        <taxon>Lachnospiraceae</taxon>
        <taxon>Blautia</taxon>
    </lineage>
</organism>
<sequence length="109" mass="12525">MIEVYDIKDAEPKKLDITPELAIAAYNTLIQFCRQQEISEDGICSRCILYNNCPAITDSVPEDWEEIHYPRMTSNTTIEYLKDGKVQLITYGRSEDAEKAFKEMINNGI</sequence>
<dbReference type="RefSeq" id="WP_118393442.1">
    <property type="nucleotide sequence ID" value="NZ_QROS01000016.1"/>
</dbReference>
<reference evidence="1 2" key="1">
    <citation type="submission" date="2018-08" db="EMBL/GenBank/DDBJ databases">
        <title>A genome reference for cultivated species of the human gut microbiota.</title>
        <authorList>
            <person name="Zou Y."/>
            <person name="Xue W."/>
            <person name="Luo G."/>
        </authorList>
    </citation>
    <scope>NUCLEOTIDE SEQUENCE [LARGE SCALE GENOMIC DNA]</scope>
    <source>
        <strain evidence="1 2">AF37-6AC</strain>
    </source>
</reference>
<dbReference type="Proteomes" id="UP000285897">
    <property type="component" value="Unassembled WGS sequence"/>
</dbReference>
<dbReference type="EMBL" id="QROS01000016">
    <property type="protein sequence ID" value="RHL43702.1"/>
    <property type="molecule type" value="Genomic_DNA"/>
</dbReference>
<evidence type="ECO:0000313" key="1">
    <source>
        <dbReference type="EMBL" id="RHL43702.1"/>
    </source>
</evidence>
<comment type="caution">
    <text evidence="1">The sequence shown here is derived from an EMBL/GenBank/DDBJ whole genome shotgun (WGS) entry which is preliminary data.</text>
</comment>